<comment type="caution">
    <text evidence="2">The sequence shown here is derived from an EMBL/GenBank/DDBJ whole genome shotgun (WGS) entry which is preliminary data.</text>
</comment>
<protein>
    <submittedName>
        <fullName evidence="2">Zinc finger CCCH domain-containing protein 30</fullName>
    </submittedName>
</protein>
<name>A0A834SXE4_9FABA</name>
<organism evidence="2 3">
    <name type="scientific">Senna tora</name>
    <dbReference type="NCBI Taxonomy" id="362788"/>
    <lineage>
        <taxon>Eukaryota</taxon>
        <taxon>Viridiplantae</taxon>
        <taxon>Streptophyta</taxon>
        <taxon>Embryophyta</taxon>
        <taxon>Tracheophyta</taxon>
        <taxon>Spermatophyta</taxon>
        <taxon>Magnoliopsida</taxon>
        <taxon>eudicotyledons</taxon>
        <taxon>Gunneridae</taxon>
        <taxon>Pentapetalae</taxon>
        <taxon>rosids</taxon>
        <taxon>fabids</taxon>
        <taxon>Fabales</taxon>
        <taxon>Fabaceae</taxon>
        <taxon>Caesalpinioideae</taxon>
        <taxon>Cassia clade</taxon>
        <taxon>Senna</taxon>
    </lineage>
</organism>
<keyword evidence="3" id="KW-1185">Reference proteome</keyword>
<evidence type="ECO:0000313" key="2">
    <source>
        <dbReference type="EMBL" id="KAF7809672.1"/>
    </source>
</evidence>
<proteinExistence type="predicted"/>
<dbReference type="EMBL" id="JAAIUW010000011">
    <property type="protein sequence ID" value="KAF7809672.1"/>
    <property type="molecule type" value="Genomic_DNA"/>
</dbReference>
<evidence type="ECO:0000313" key="3">
    <source>
        <dbReference type="Proteomes" id="UP000634136"/>
    </source>
</evidence>
<reference evidence="2" key="1">
    <citation type="submission" date="2020-09" db="EMBL/GenBank/DDBJ databases">
        <title>Genome-Enabled Discovery of Anthraquinone Biosynthesis in Senna tora.</title>
        <authorList>
            <person name="Kang S.-H."/>
            <person name="Pandey R.P."/>
            <person name="Lee C.-M."/>
            <person name="Sim J.-S."/>
            <person name="Jeong J.-T."/>
            <person name="Choi B.-S."/>
            <person name="Jung M."/>
            <person name="Ginzburg D."/>
            <person name="Zhao K."/>
            <person name="Won S.Y."/>
            <person name="Oh T.-J."/>
            <person name="Yu Y."/>
            <person name="Kim N.-H."/>
            <person name="Lee O.R."/>
            <person name="Lee T.-H."/>
            <person name="Bashyal P."/>
            <person name="Kim T.-S."/>
            <person name="Lee W.-H."/>
            <person name="Kawkins C."/>
            <person name="Kim C.-K."/>
            <person name="Kim J.S."/>
            <person name="Ahn B.O."/>
            <person name="Rhee S.Y."/>
            <person name="Sohng J.K."/>
        </authorList>
    </citation>
    <scope>NUCLEOTIDE SEQUENCE</scope>
    <source>
        <tissue evidence="2">Leaf</tissue>
    </source>
</reference>
<dbReference type="Proteomes" id="UP000634136">
    <property type="component" value="Unassembled WGS sequence"/>
</dbReference>
<gene>
    <name evidence="2" type="ORF">G2W53_036415</name>
</gene>
<accession>A0A834SXE4</accession>
<feature type="region of interest" description="Disordered" evidence="1">
    <location>
        <begin position="212"/>
        <end position="232"/>
    </location>
</feature>
<sequence length="285" mass="29542">MHEKLGIWLPSANELQLQLPGLAIMTKIDGISSTTENISLSKHFTPLTGQSQRHLKPLTLNLFSLSFNFPSVCIWISGVGVDNETEGIAGLDVEINGIAGVIPEADNKPTGSPGVDNGAGVGGFLNLEAGVPNTVLEDTLPVVAAVLCSLTNCSITTRAAAAAKSTSDPGDATEEEVLLSDCTVARASVASAANSGLSSIGSSSRGMIGVRLSSKSSSSTSKEMKGLTPNGSKEETACIQNQEVNHYPQKYMGATLMMSLLEDDLEVSGQLLKGNPQIGTISPIT</sequence>
<dbReference type="AlphaFoldDB" id="A0A834SXE4"/>
<evidence type="ECO:0000256" key="1">
    <source>
        <dbReference type="SAM" id="MobiDB-lite"/>
    </source>
</evidence>